<dbReference type="RefSeq" id="WP_044247357.1">
    <property type="nucleotide sequence ID" value="NZ_ASRX01000059.1"/>
</dbReference>
<comment type="caution">
    <text evidence="1">The sequence shown here is derived from an EMBL/GenBank/DDBJ whole genome shotgun (WGS) entry which is preliminary data.</text>
</comment>
<dbReference type="EMBL" id="ASRX01000059">
    <property type="protein sequence ID" value="EYF02549.1"/>
    <property type="molecule type" value="Genomic_DNA"/>
</dbReference>
<proteinExistence type="predicted"/>
<evidence type="ECO:0000313" key="2">
    <source>
        <dbReference type="Proteomes" id="UP000019678"/>
    </source>
</evidence>
<protein>
    <submittedName>
        <fullName evidence="1">Uncharacterized protein</fullName>
    </submittedName>
</protein>
<dbReference type="eggNOG" id="ENOG50316CY">
    <property type="taxonomic scope" value="Bacteria"/>
</dbReference>
<gene>
    <name evidence="1" type="ORF">CAP_6756</name>
</gene>
<dbReference type="OrthoDB" id="5520156at2"/>
<accession>A0A017T008</accession>
<evidence type="ECO:0000313" key="1">
    <source>
        <dbReference type="EMBL" id="EYF02549.1"/>
    </source>
</evidence>
<dbReference type="AlphaFoldDB" id="A0A017T008"/>
<sequence length="159" mass="17196">MSVRQRDYILRMIDRLAQSIGRVIFARKAGKHEEAAMLLKETADGVFGPMRSMLDKLDATSAAMLLGSVEKVTAYALILSEDALNREAVRDPRAAAGHLRALEVYLEAARLTADLPPSVLGAIAALRDRVDLPRLPLAYRNTLAGLPLPPAPDAPPTDS</sequence>
<name>A0A017T008_9BACT</name>
<dbReference type="Proteomes" id="UP000019678">
    <property type="component" value="Unassembled WGS sequence"/>
</dbReference>
<organism evidence="1 2">
    <name type="scientific">Chondromyces apiculatus DSM 436</name>
    <dbReference type="NCBI Taxonomy" id="1192034"/>
    <lineage>
        <taxon>Bacteria</taxon>
        <taxon>Pseudomonadati</taxon>
        <taxon>Myxococcota</taxon>
        <taxon>Polyangia</taxon>
        <taxon>Polyangiales</taxon>
        <taxon>Polyangiaceae</taxon>
        <taxon>Chondromyces</taxon>
    </lineage>
</organism>
<reference evidence="1 2" key="1">
    <citation type="submission" date="2013-05" db="EMBL/GenBank/DDBJ databases">
        <title>Genome assembly of Chondromyces apiculatus DSM 436.</title>
        <authorList>
            <person name="Sharma G."/>
            <person name="Khatri I."/>
            <person name="Kaur C."/>
            <person name="Mayilraj S."/>
            <person name="Subramanian S."/>
        </authorList>
    </citation>
    <scope>NUCLEOTIDE SEQUENCE [LARGE SCALE GENOMIC DNA]</scope>
    <source>
        <strain evidence="1 2">DSM 436</strain>
    </source>
</reference>
<keyword evidence="2" id="KW-1185">Reference proteome</keyword>